<dbReference type="EMBL" id="WNYA01000003">
    <property type="protein sequence ID" value="KAG8582289.1"/>
    <property type="molecule type" value="Genomic_DNA"/>
</dbReference>
<organism evidence="2 3">
    <name type="scientific">Engystomops pustulosus</name>
    <name type="common">Tungara frog</name>
    <name type="synonym">Physalaemus pustulosus</name>
    <dbReference type="NCBI Taxonomy" id="76066"/>
    <lineage>
        <taxon>Eukaryota</taxon>
        <taxon>Metazoa</taxon>
        <taxon>Chordata</taxon>
        <taxon>Craniata</taxon>
        <taxon>Vertebrata</taxon>
        <taxon>Euteleostomi</taxon>
        <taxon>Amphibia</taxon>
        <taxon>Batrachia</taxon>
        <taxon>Anura</taxon>
        <taxon>Neobatrachia</taxon>
        <taxon>Hyloidea</taxon>
        <taxon>Leptodactylidae</taxon>
        <taxon>Leiuperinae</taxon>
        <taxon>Engystomops</taxon>
    </lineage>
</organism>
<evidence type="ECO:0000313" key="2">
    <source>
        <dbReference type="EMBL" id="KAG8582289.1"/>
    </source>
</evidence>
<reference evidence="2" key="1">
    <citation type="thesis" date="2020" institute="ProQuest LLC" country="789 East Eisenhower Parkway, Ann Arbor, MI, USA">
        <title>Comparative Genomics and Chromosome Evolution.</title>
        <authorList>
            <person name="Mudd A.B."/>
        </authorList>
    </citation>
    <scope>NUCLEOTIDE SEQUENCE</scope>
    <source>
        <strain evidence="2">237g6f4</strain>
        <tissue evidence="2">Blood</tissue>
    </source>
</reference>
<keyword evidence="3" id="KW-1185">Reference proteome</keyword>
<protein>
    <recommendedName>
        <fullName evidence="4">Secreted protein</fullName>
    </recommendedName>
</protein>
<keyword evidence="1" id="KW-0472">Membrane</keyword>
<feature type="transmembrane region" description="Helical" evidence="1">
    <location>
        <begin position="20"/>
        <end position="44"/>
    </location>
</feature>
<evidence type="ECO:0000256" key="1">
    <source>
        <dbReference type="SAM" id="Phobius"/>
    </source>
</evidence>
<dbReference type="AlphaFoldDB" id="A0AAV7CBD0"/>
<evidence type="ECO:0008006" key="4">
    <source>
        <dbReference type="Google" id="ProtNLM"/>
    </source>
</evidence>
<dbReference type="Proteomes" id="UP000824782">
    <property type="component" value="Unassembled WGS sequence"/>
</dbReference>
<name>A0AAV7CBD0_ENGPU</name>
<comment type="caution">
    <text evidence="2">The sequence shown here is derived from an EMBL/GenBank/DDBJ whole genome shotgun (WGS) entry which is preliminary data.</text>
</comment>
<gene>
    <name evidence="2" type="ORF">GDO81_007995</name>
</gene>
<evidence type="ECO:0000313" key="3">
    <source>
        <dbReference type="Proteomes" id="UP000824782"/>
    </source>
</evidence>
<sequence>MYYINVFISFSYNSPSAHPVTCTILFIYCACLTSLAMTLCHWWAGYRPAHCDSYDGGPEAVCIEPFSAQSDSTSNALALKLRTSV</sequence>
<proteinExistence type="predicted"/>
<keyword evidence="1" id="KW-1133">Transmembrane helix</keyword>
<keyword evidence="1" id="KW-0812">Transmembrane</keyword>
<accession>A0AAV7CBD0</accession>